<evidence type="ECO:0000313" key="5">
    <source>
        <dbReference type="Proteomes" id="UP000177309"/>
    </source>
</evidence>
<dbReference type="EMBL" id="MEUI01000050">
    <property type="protein sequence ID" value="OGC32457.1"/>
    <property type="molecule type" value="Genomic_DNA"/>
</dbReference>
<dbReference type="Proteomes" id="UP000177309">
    <property type="component" value="Unassembled WGS sequence"/>
</dbReference>
<feature type="active site" description="Proton donor" evidence="3">
    <location>
        <position position="98"/>
    </location>
</feature>
<dbReference type="GO" id="GO:0004751">
    <property type="term" value="F:ribose-5-phosphate isomerase activity"/>
    <property type="evidence" value="ECO:0007669"/>
    <property type="project" value="TreeGrafter"/>
</dbReference>
<dbReference type="GO" id="GO:0009052">
    <property type="term" value="P:pentose-phosphate shunt, non-oxidative branch"/>
    <property type="evidence" value="ECO:0007669"/>
    <property type="project" value="TreeGrafter"/>
</dbReference>
<evidence type="ECO:0000313" key="4">
    <source>
        <dbReference type="EMBL" id="OGC32457.1"/>
    </source>
</evidence>
<dbReference type="PIRSF" id="PIRSF005384">
    <property type="entry name" value="RpiB_LacA_B"/>
    <property type="match status" value="1"/>
</dbReference>
<comment type="similarity">
    <text evidence="1">Belongs to the LacAB/RpiB family.</text>
</comment>
<sequence length="143" mass="16100">MKIAIGSDHAGFKMKEIVKAYLKRKKIAFKDFGTYSEESVDYPDYAYPVAEAVARKEFERGILICGSGVGVTITANKVKGIRAANAYDTYTAKQSRQHGDCNVLTLAGRKLTKAQARKIVAVWLKTEFSGDERHLRRIRKIER</sequence>
<comment type="caution">
    <text evidence="4">The sequence shown here is derived from an EMBL/GenBank/DDBJ whole genome shotgun (WGS) entry which is preliminary data.</text>
</comment>
<organism evidence="4 5">
    <name type="scientific">candidate division WOR-1 bacterium RIFOXYC2_FULL_41_25</name>
    <dbReference type="NCBI Taxonomy" id="1802586"/>
    <lineage>
        <taxon>Bacteria</taxon>
        <taxon>Bacillati</taxon>
        <taxon>Saganbacteria</taxon>
    </lineage>
</organism>
<dbReference type="AlphaFoldDB" id="A0A1F4TIK8"/>
<evidence type="ECO:0000256" key="2">
    <source>
        <dbReference type="ARBA" id="ARBA00023235"/>
    </source>
</evidence>
<dbReference type="PANTHER" id="PTHR30345:SF0">
    <property type="entry name" value="DNA DAMAGE-REPAIR_TOLERATION PROTEIN DRT102"/>
    <property type="match status" value="1"/>
</dbReference>
<dbReference type="InterPro" id="IPR003500">
    <property type="entry name" value="RpiB_LacA_LacB"/>
</dbReference>
<dbReference type="Gene3D" id="3.40.1400.10">
    <property type="entry name" value="Sugar-phosphate isomerase, RpiB/LacA/LacB"/>
    <property type="match status" value="1"/>
</dbReference>
<dbReference type="NCBIfam" id="TIGR00689">
    <property type="entry name" value="rpiB_lacA_lacB"/>
    <property type="match status" value="1"/>
</dbReference>
<dbReference type="GO" id="GO:0019316">
    <property type="term" value="P:D-allose catabolic process"/>
    <property type="evidence" value="ECO:0007669"/>
    <property type="project" value="TreeGrafter"/>
</dbReference>
<protein>
    <submittedName>
        <fullName evidence="4">Ribose 5-phosphate isomerase B</fullName>
    </submittedName>
</protein>
<gene>
    <name evidence="4" type="ORF">A2462_00125</name>
</gene>
<evidence type="ECO:0000256" key="1">
    <source>
        <dbReference type="ARBA" id="ARBA00008754"/>
    </source>
</evidence>
<dbReference type="SUPFAM" id="SSF89623">
    <property type="entry name" value="Ribose/Galactose isomerase RpiB/AlsB"/>
    <property type="match status" value="1"/>
</dbReference>
<dbReference type="Pfam" id="PF02502">
    <property type="entry name" value="LacAB_rpiB"/>
    <property type="match status" value="1"/>
</dbReference>
<dbReference type="InterPro" id="IPR004785">
    <property type="entry name" value="RpiB"/>
</dbReference>
<accession>A0A1F4TIK8</accession>
<dbReference type="NCBIfam" id="TIGR01120">
    <property type="entry name" value="rpiB"/>
    <property type="match status" value="1"/>
</dbReference>
<dbReference type="NCBIfam" id="NF004051">
    <property type="entry name" value="PRK05571.1"/>
    <property type="match status" value="1"/>
</dbReference>
<reference evidence="4 5" key="1">
    <citation type="journal article" date="2016" name="Nat. Commun.">
        <title>Thousands of microbial genomes shed light on interconnected biogeochemical processes in an aquifer system.</title>
        <authorList>
            <person name="Anantharaman K."/>
            <person name="Brown C.T."/>
            <person name="Hug L.A."/>
            <person name="Sharon I."/>
            <person name="Castelle C.J."/>
            <person name="Probst A.J."/>
            <person name="Thomas B.C."/>
            <person name="Singh A."/>
            <person name="Wilkins M.J."/>
            <person name="Karaoz U."/>
            <person name="Brodie E.L."/>
            <person name="Williams K.H."/>
            <person name="Hubbard S.S."/>
            <person name="Banfield J.F."/>
        </authorList>
    </citation>
    <scope>NUCLEOTIDE SEQUENCE [LARGE SCALE GENOMIC DNA]</scope>
</reference>
<name>A0A1F4TIK8_UNCSA</name>
<feature type="active site" description="Proton acceptor" evidence="3">
    <location>
        <position position="65"/>
    </location>
</feature>
<dbReference type="PANTHER" id="PTHR30345">
    <property type="entry name" value="RIBOSE-5-PHOSPHATE ISOMERASE B"/>
    <property type="match status" value="1"/>
</dbReference>
<keyword evidence="2 4" id="KW-0413">Isomerase</keyword>
<proteinExistence type="inferred from homology"/>
<dbReference type="InterPro" id="IPR036569">
    <property type="entry name" value="RpiB_LacA_LacB_sf"/>
</dbReference>
<evidence type="ECO:0000256" key="3">
    <source>
        <dbReference type="PIRSR" id="PIRSR005384-1"/>
    </source>
</evidence>